<keyword evidence="2" id="KW-0812">Transmembrane</keyword>
<keyword evidence="2" id="KW-1133">Transmembrane helix</keyword>
<keyword evidence="2" id="KW-0472">Membrane</keyword>
<organism evidence="3 6">
    <name type="scientific">Actinotignum timonense</name>
    <dbReference type="NCBI Taxonomy" id="1870995"/>
    <lineage>
        <taxon>Bacteria</taxon>
        <taxon>Bacillati</taxon>
        <taxon>Actinomycetota</taxon>
        <taxon>Actinomycetes</taxon>
        <taxon>Actinomycetales</taxon>
        <taxon>Actinomycetaceae</taxon>
        <taxon>Actinotignum</taxon>
    </lineage>
</organism>
<feature type="transmembrane region" description="Helical" evidence="2">
    <location>
        <begin position="175"/>
        <end position="199"/>
    </location>
</feature>
<dbReference type="RefSeq" id="WP_087070296.1">
    <property type="nucleotide sequence ID" value="NZ_CAUPFC010000005.1"/>
</dbReference>
<evidence type="ECO:0000313" key="6">
    <source>
        <dbReference type="Proteomes" id="UP001288320"/>
    </source>
</evidence>
<evidence type="ECO:0000313" key="4">
    <source>
        <dbReference type="EMBL" id="MDY5146431.1"/>
    </source>
</evidence>
<dbReference type="EMBL" id="JAWNFY010000012">
    <property type="protein sequence ID" value="MDY5146431.1"/>
    <property type="molecule type" value="Genomic_DNA"/>
</dbReference>
<evidence type="ECO:0000256" key="2">
    <source>
        <dbReference type="SAM" id="Phobius"/>
    </source>
</evidence>
<evidence type="ECO:0000256" key="1">
    <source>
        <dbReference type="SAM" id="MobiDB-lite"/>
    </source>
</evidence>
<comment type="caution">
    <text evidence="3">The sequence shown here is derived from an EMBL/GenBank/DDBJ whole genome shotgun (WGS) entry which is preliminary data.</text>
</comment>
<protein>
    <recommendedName>
        <fullName evidence="7">Type II secretion system protein GspF domain-containing protein</fullName>
    </recommendedName>
</protein>
<dbReference type="Proteomes" id="UP001284901">
    <property type="component" value="Unassembled WGS sequence"/>
</dbReference>
<dbReference type="AlphaFoldDB" id="A0AAW9HKW7"/>
<evidence type="ECO:0000313" key="3">
    <source>
        <dbReference type="EMBL" id="MDY5140274.1"/>
    </source>
</evidence>
<evidence type="ECO:0000313" key="5">
    <source>
        <dbReference type="Proteomes" id="UP001284901"/>
    </source>
</evidence>
<dbReference type="EMBL" id="JAWNFV010000004">
    <property type="protein sequence ID" value="MDY5140274.1"/>
    <property type="molecule type" value="Genomic_DNA"/>
</dbReference>
<keyword evidence="5" id="KW-1185">Reference proteome</keyword>
<accession>A0AAW9HKW7</accession>
<feature type="region of interest" description="Disordered" evidence="1">
    <location>
        <begin position="44"/>
        <end position="73"/>
    </location>
</feature>
<gene>
    <name evidence="3" type="ORF">R6G74_02930</name>
    <name evidence="4" type="ORF">R6P33_05255</name>
</gene>
<feature type="transmembrane region" description="Helical" evidence="2">
    <location>
        <begin position="150"/>
        <end position="169"/>
    </location>
</feature>
<sequence length="211" mass="22247">MRASPPSFDAGLLAVEVAARIDSGADHRRAWLAALARFQPHRESAALGGTGGGAGDSRRGLGSEPKRDPAGQIDDVGVPVLLRELWERAPRNPRRARGLLGIPALIAVCRLTHHTGASAARILESCAAALSESSDALGERRIALAGPRSAVKMLAAMPLFGMLLGSFFGGNPVTFLVGTLIGRCCLALALICEVAGILWMRRLVRKAEQWG</sequence>
<reference evidence="3 5" key="1">
    <citation type="submission" date="2023-10" db="EMBL/GenBank/DDBJ databases">
        <title>Whole Genome based description of the genera Actinobaculum and Actinotignum reveals a complex phylogenetic relationship within the species included in the genus Actinotignum.</title>
        <authorList>
            <person name="Jensen C.S."/>
            <person name="Dargis R."/>
            <person name="Kemp M."/>
            <person name="Christensen J.J."/>
        </authorList>
    </citation>
    <scope>NUCLEOTIDE SEQUENCE</scope>
    <source>
        <strain evidence="4 5">SLA_B089</strain>
        <strain evidence="3">SLA_B245</strain>
    </source>
</reference>
<dbReference type="GeneID" id="92812966"/>
<feature type="compositionally biased region" description="Basic and acidic residues" evidence="1">
    <location>
        <begin position="56"/>
        <end position="69"/>
    </location>
</feature>
<dbReference type="Proteomes" id="UP001288320">
    <property type="component" value="Unassembled WGS sequence"/>
</dbReference>
<name>A0AAW9HKW7_9ACTO</name>
<proteinExistence type="predicted"/>
<evidence type="ECO:0008006" key="7">
    <source>
        <dbReference type="Google" id="ProtNLM"/>
    </source>
</evidence>